<protein>
    <submittedName>
        <fullName evidence="1">2166_t:CDS:1</fullName>
    </submittedName>
</protein>
<accession>A0ABN7XAV6</accession>
<proteinExistence type="predicted"/>
<evidence type="ECO:0000313" key="2">
    <source>
        <dbReference type="Proteomes" id="UP000789901"/>
    </source>
</evidence>
<comment type="caution">
    <text evidence="1">The sequence shown here is derived from an EMBL/GenBank/DDBJ whole genome shotgun (WGS) entry which is preliminary data.</text>
</comment>
<name>A0ABN7XAV6_GIGMA</name>
<evidence type="ECO:0000313" key="1">
    <source>
        <dbReference type="EMBL" id="CAG8852376.1"/>
    </source>
</evidence>
<sequence>CCASGGALVPETLGTDHTQEFVFNTATSENTLATLPELSVEPPYIIIFPSWAKNN</sequence>
<reference evidence="1 2" key="1">
    <citation type="submission" date="2021-06" db="EMBL/GenBank/DDBJ databases">
        <authorList>
            <person name="Kallberg Y."/>
            <person name="Tangrot J."/>
            <person name="Rosling A."/>
        </authorList>
    </citation>
    <scope>NUCLEOTIDE SEQUENCE [LARGE SCALE GENOMIC DNA]</scope>
    <source>
        <strain evidence="1 2">120-4 pot B 10/14</strain>
    </source>
</reference>
<dbReference type="Proteomes" id="UP000789901">
    <property type="component" value="Unassembled WGS sequence"/>
</dbReference>
<feature type="non-terminal residue" evidence="1">
    <location>
        <position position="55"/>
    </location>
</feature>
<organism evidence="1 2">
    <name type="scientific">Gigaspora margarita</name>
    <dbReference type="NCBI Taxonomy" id="4874"/>
    <lineage>
        <taxon>Eukaryota</taxon>
        <taxon>Fungi</taxon>
        <taxon>Fungi incertae sedis</taxon>
        <taxon>Mucoromycota</taxon>
        <taxon>Glomeromycotina</taxon>
        <taxon>Glomeromycetes</taxon>
        <taxon>Diversisporales</taxon>
        <taxon>Gigasporaceae</taxon>
        <taxon>Gigaspora</taxon>
    </lineage>
</organism>
<keyword evidence="2" id="KW-1185">Reference proteome</keyword>
<feature type="non-terminal residue" evidence="1">
    <location>
        <position position="1"/>
    </location>
</feature>
<gene>
    <name evidence="1" type="ORF">GMARGA_LOCUS41197</name>
</gene>
<dbReference type="EMBL" id="CAJVQB010111264">
    <property type="protein sequence ID" value="CAG8852376.1"/>
    <property type="molecule type" value="Genomic_DNA"/>
</dbReference>